<dbReference type="PANTHER" id="PTHR31157:SF1">
    <property type="entry name" value="SCP DOMAIN-CONTAINING PROTEIN"/>
    <property type="match status" value="1"/>
</dbReference>
<dbReference type="STRING" id="1735162.PeribacterB2_0025"/>
<feature type="domain" description="SLH" evidence="2">
    <location>
        <begin position="48"/>
        <end position="112"/>
    </location>
</feature>
<dbReference type="SUPFAM" id="SSF55797">
    <property type="entry name" value="PR-1-like"/>
    <property type="match status" value="1"/>
</dbReference>
<evidence type="ECO:0000313" key="3">
    <source>
        <dbReference type="EMBL" id="ALM12730.1"/>
    </source>
</evidence>
<reference evidence="4" key="1">
    <citation type="submission" date="2015-10" db="EMBL/GenBank/DDBJ databases">
        <title>Analysis of five complete genome sequences for members of the class Peribacteria in the recently recognized Peregrinibacteria bacterial phylum.</title>
        <authorList>
            <person name="Anantharaman K."/>
            <person name="Brown C.T."/>
            <person name="Burstein D."/>
            <person name="Castelle C.J."/>
            <person name="Probst A.J."/>
            <person name="Thomas B.C."/>
            <person name="Williams K.H."/>
            <person name="Banfield J.F."/>
        </authorList>
    </citation>
    <scope>NUCLEOTIDE SEQUENCE [LARGE SCALE GENOMIC DNA]</scope>
</reference>
<proteinExistence type="predicted"/>
<accession>A0A0S1SME8</accession>
<accession>A0A0S1SLA1</accession>
<evidence type="ECO:0000256" key="1">
    <source>
        <dbReference type="SAM" id="SignalP"/>
    </source>
</evidence>
<dbReference type="EMBL" id="CP013065">
    <property type="protein sequence ID" value="ALM12730.1"/>
    <property type="molecule type" value="Genomic_DNA"/>
</dbReference>
<dbReference type="CDD" id="cd05379">
    <property type="entry name" value="CAP_bacterial"/>
    <property type="match status" value="1"/>
</dbReference>
<accession>A0A0S1SGL1</accession>
<protein>
    <recommendedName>
        <fullName evidence="2">SLH domain-containing protein</fullName>
    </recommendedName>
</protein>
<dbReference type="PROSITE" id="PS51272">
    <property type="entry name" value="SLH"/>
    <property type="match status" value="1"/>
</dbReference>
<dbReference type="Pfam" id="PF00188">
    <property type="entry name" value="CAP"/>
    <property type="match status" value="1"/>
</dbReference>
<name>A0A0S1SLA1_9BACT</name>
<feature type="chain" id="PRO_5009797846" description="SLH domain-containing protein" evidence="1">
    <location>
        <begin position="21"/>
        <end position="375"/>
    </location>
</feature>
<dbReference type="PANTHER" id="PTHR31157">
    <property type="entry name" value="SCP DOMAIN-CONTAINING PROTEIN"/>
    <property type="match status" value="1"/>
</dbReference>
<sequence length="375" mass="41533">MRRSLAFILSLCTLATTAQAQAPLVTRAEAVRFLFQSSGQTIPDPTGPRPVFVDVPTGSWQEKALSAAVERGMLRVDATTKMIGPDSPVSRGEYLWMLVMFFRLPAGPEHHFTDIPSGAPYAPFAGYVEQCRLFALEKKTLLHPEQSMTLGEAAQAVYALFLCAPSLRPRTTTPVGLFPRIIRTSSVASPPPGTQLLTRALLPIPSTKEQRKLQIISFINHERATAELLPLIRSPRLEQAAQEHAKDMYQRGYFGHFTPEGASYVDRIRNTGYLTLPPELCPCQAIFDLSSLLSQRSETAQHYFITKRTPVCNCSPRFALGENIARGQQTASIAVKQWMASTSHRQTILQPLFRETGIGVFGDVWVQTFGSLSLE</sequence>
<evidence type="ECO:0000313" key="4">
    <source>
        <dbReference type="Proteomes" id="UP000069135"/>
    </source>
</evidence>
<feature type="signal peptide" evidence="1">
    <location>
        <begin position="1"/>
        <end position="20"/>
    </location>
</feature>
<evidence type="ECO:0000259" key="2">
    <source>
        <dbReference type="PROSITE" id="PS51272"/>
    </source>
</evidence>
<organism evidence="3 4">
    <name type="scientific">Candidatus Peribacter riflensis</name>
    <dbReference type="NCBI Taxonomy" id="1735162"/>
    <lineage>
        <taxon>Bacteria</taxon>
        <taxon>Candidatus Peregrinibacteriota</taxon>
        <taxon>Candidatus Peribacteria</taxon>
        <taxon>Candidatus Peribacterales</taxon>
        <taxon>Candidatus Peribacteraceae</taxon>
        <taxon>Candidatus Peribacter</taxon>
    </lineage>
</organism>
<accession>A0A0S1SU29</accession>
<dbReference type="KEGG" id="prf:PeribacterA2_0025"/>
<keyword evidence="1" id="KW-0732">Signal</keyword>
<reference evidence="3 4" key="2">
    <citation type="journal article" date="2016" name="PeerJ">
        <title>Analysis of five complete genome sequences for members of the class Peribacteria in the recently recognized Peregrinibacteria bacterial phylum.</title>
        <authorList>
            <person name="Anantharaman K."/>
            <person name="Brown C.T."/>
            <person name="Burstein D."/>
            <person name="Castelle C.J."/>
            <person name="Probst A.J."/>
            <person name="Thomas B.C."/>
            <person name="Williams K.H."/>
            <person name="Banfield J.F."/>
        </authorList>
    </citation>
    <scope>NUCLEOTIDE SEQUENCE [LARGE SCALE GENOMIC DNA]</scope>
    <source>
        <strain evidence="3">RIFOXYD1_FULL_PER-ii_59_16</strain>
    </source>
</reference>
<dbReference type="Proteomes" id="UP000069135">
    <property type="component" value="Chromosome"/>
</dbReference>
<dbReference type="InterPro" id="IPR014044">
    <property type="entry name" value="CAP_dom"/>
</dbReference>
<gene>
    <name evidence="3" type="ORF">PeribacterD1_0025</name>
</gene>
<accession>A0A0S1SJT8</accession>
<dbReference type="InterPro" id="IPR001119">
    <property type="entry name" value="SLH_dom"/>
</dbReference>
<dbReference type="Gene3D" id="3.40.33.10">
    <property type="entry name" value="CAP"/>
    <property type="match status" value="1"/>
</dbReference>
<dbReference type="InterPro" id="IPR035940">
    <property type="entry name" value="CAP_sf"/>
</dbReference>
<dbReference type="AlphaFoldDB" id="A0A0S1SLA1"/>
<dbReference type="Pfam" id="PF00395">
    <property type="entry name" value="SLH"/>
    <property type="match status" value="1"/>
</dbReference>